<feature type="region of interest" description="Disordered" evidence="1">
    <location>
        <begin position="729"/>
        <end position="757"/>
    </location>
</feature>
<feature type="compositionally biased region" description="Basic and acidic residues" evidence="1">
    <location>
        <begin position="1524"/>
        <end position="1543"/>
    </location>
</feature>
<organism evidence="2 3">
    <name type="scientific">Anabas testudineus</name>
    <name type="common">Climbing perch</name>
    <name type="synonym">Anthias testudineus</name>
    <dbReference type="NCBI Taxonomy" id="64144"/>
    <lineage>
        <taxon>Eukaryota</taxon>
        <taxon>Metazoa</taxon>
        <taxon>Chordata</taxon>
        <taxon>Craniata</taxon>
        <taxon>Vertebrata</taxon>
        <taxon>Euteleostomi</taxon>
        <taxon>Actinopterygii</taxon>
        <taxon>Neopterygii</taxon>
        <taxon>Teleostei</taxon>
        <taxon>Neoteleostei</taxon>
        <taxon>Acanthomorphata</taxon>
        <taxon>Anabantaria</taxon>
        <taxon>Anabantiformes</taxon>
        <taxon>Anabantoidei</taxon>
        <taxon>Anabantidae</taxon>
        <taxon>Anabas</taxon>
    </lineage>
</organism>
<feature type="region of interest" description="Disordered" evidence="1">
    <location>
        <begin position="1163"/>
        <end position="1183"/>
    </location>
</feature>
<feature type="compositionally biased region" description="Low complexity" evidence="1">
    <location>
        <begin position="356"/>
        <end position="379"/>
    </location>
</feature>
<name>A0AAQ6IE78_ANATE</name>
<feature type="compositionally biased region" description="Low complexity" evidence="1">
    <location>
        <begin position="173"/>
        <end position="186"/>
    </location>
</feature>
<feature type="region of interest" description="Disordered" evidence="1">
    <location>
        <begin position="42"/>
        <end position="97"/>
    </location>
</feature>
<feature type="compositionally biased region" description="Polar residues" evidence="1">
    <location>
        <begin position="1164"/>
        <end position="1183"/>
    </location>
</feature>
<evidence type="ECO:0000313" key="3">
    <source>
        <dbReference type="Proteomes" id="UP000265040"/>
    </source>
</evidence>
<feature type="region of interest" description="Disordered" evidence="1">
    <location>
        <begin position="666"/>
        <end position="703"/>
    </location>
</feature>
<feature type="compositionally biased region" description="Low complexity" evidence="1">
    <location>
        <begin position="54"/>
        <end position="69"/>
    </location>
</feature>
<dbReference type="PANTHER" id="PTHR23039:SF3">
    <property type="entry name" value="NHS-LIKE PROTEIN 1"/>
    <property type="match status" value="1"/>
</dbReference>
<feature type="compositionally biased region" description="Acidic residues" evidence="1">
    <location>
        <begin position="1817"/>
        <end position="1832"/>
    </location>
</feature>
<feature type="compositionally biased region" description="Pro residues" evidence="1">
    <location>
        <begin position="840"/>
        <end position="858"/>
    </location>
</feature>
<gene>
    <name evidence="2" type="primary">NHSL2</name>
</gene>
<feature type="region of interest" description="Disordered" evidence="1">
    <location>
        <begin position="168"/>
        <end position="240"/>
    </location>
</feature>
<accession>A0AAQ6IE78</accession>
<feature type="compositionally biased region" description="Pro residues" evidence="1">
    <location>
        <begin position="909"/>
        <end position="920"/>
    </location>
</feature>
<dbReference type="InterPro" id="IPR024845">
    <property type="entry name" value="NHS-like"/>
</dbReference>
<dbReference type="GO" id="GO:0030154">
    <property type="term" value="P:cell differentiation"/>
    <property type="evidence" value="ECO:0007669"/>
    <property type="project" value="TreeGrafter"/>
</dbReference>
<sequence>MLCLKAGDGDSKWSVRYTTQKPQQGLIFVPAKRRLSSADDVQAGNGLTQHGPASSHLHLQSPTSSPSSSGLDQLEGSTCSGWKNKSRKMSSASSDEDERFILNNKRPLTPLVLSSVHVTSSLDVFAPSYEQTVDMEVEPIPRLPTPEERMRQEAEAVGADIVPINVTGESFDRQASSRRTLSSSDSLSRRPRNLSRRKTVTGISDVGWKLDSPLSLPDQSSTVGHAASSCTSTDQQKTMWEELEERERAEIRKEDQSSVRRIRAPEGEGMTGLMASPTRSAYVESCQEHSSSCCSPPSEARSLPRLVTNSSLNSEASCNSTPYRTLSASSSSCQGFPSDIMPLLPFDPKAKVIPQSPFSSSSSLSSSPVTSSSLPSTPSRVLQSECSYPSDKPLNESAQRHSSTSSSHYVSSSSIADSESQFSYQALDDHNTQFPYDGGSCSEERWSYQPLSHSSSLHSSQTGSDWNSITREMSCVSGEGWSCDPLLSSGRSSPAFTDSNSLFSENITSSSLLNWEKKKCSPASSYSHTIIRNISLRKSKRPPPPPLRSDSLRCRPGRSKSSRSSSSPRLERTIQQTPNPSPQTFHDPWVPRNDTKRRQSGLNCGTVTTFEPLSPDCHAPTLVESPAYEHFPQIPSHSHAHVFTPGSPGSEALSFTLNPQSATSSVAGLQRLASPSSGYSSQSNTPTPGTPVSSPLTPSSPLTESPGAFYLPLTSPLSSSHSYSFSLSPGISSLPRTRSEGERRPKPPVPERKSSLLSSLSSSFSSISSLSSCTSSEHPVLPAPPPPPPLPHCSSSSFSVFTSPIRAPLPPAPPLPLSYLPAPPSFSKLSAAPFRSPSSHPSPPPPPPLPPSPVPVPSPLQLSSRPPPPPYSYAIRQTSLHALESTESQSNVFPPHPSSDIPEVSFTNLPPPPPPPPLPSLPTSSVVPLSFANPAKSLNPCVRVVTSPFPLVTTQALQGVKLRSIKNQEALSANNMLAGATPHGQASTLSANAKHADTIYDFNSKEAQPDCSELTNANVNPNTDGPGSQNAVCTLDRCGNDNPAKQPVIKSDHDYYNLTKNEVRTPTDETAYAGLQSLQGSIYSPDNQRTSGHQVVNSKDNKFNEQVRKESDTYASLTNNQISSPDSSWIKISSGNDQNHINPLIQEQQITDTVLADNMLSEPAETSGNTENDSSYWTLSGTNQVYPRESRRILLESKDEEEGNGKDNSADESPMAYSDVTQSELVLKSPEKPTPLKKPDLCILGLKASTEDNTSLGGSPQKQKPPILHKKPDLSLTSTRKIKTLFPSENTSEAPNSNSVAYGTLEIAGISHTQNTTGIVHIIDPRNKFNGIMSTLENCVSSGSCCTMENSNFGSKGTKMWTCVSSGTMGPTQAWSTCGVTNTTDGTMKNCGTTQTCRNEGNSGDHGGATAETRGTPSGATDPRRLYKDNQKTFHKRMMRPSLAEDEEEDDEDEKVKERGTKTMMMSSSTKKRGRARRRRRRRRTGRQLLIMSSTMQPTPSSSSSSSSSSLSSSSSSSGDEQDLEKGRTVPTRERVRMSREVWNEETDSESSCAQTGHSRNSLSSALSTESLQGELSLPDLLIQEPGEEEEEKRSKGEAQSTEVKAKETREPPDGDLFVSVSADQMFVSGRPRTTEDLFAVIHRSKRKMLGRRHSEENGHCIVSSSWSSSADPVPCSTQPVAFKTQRSSRSESFKALLLRKGSRSDSCSRISAVERLCTDLQHVPSLLPPPEQTQVKPTSLFHTVHRQDVPLSPTSLCSQNLFVKLGLKQRDLMSTQLFFFSASMRPRSLTPPCSASRRFAARSRLVAAPMTAIFEGEGEEEEEEDDNDEGSIESPGIKEESSQRLEETS</sequence>
<feature type="compositionally biased region" description="Acidic residues" evidence="1">
    <location>
        <begin position="1444"/>
        <end position="1453"/>
    </location>
</feature>
<feature type="compositionally biased region" description="Low complexity" evidence="1">
    <location>
        <begin position="685"/>
        <end position="703"/>
    </location>
</feature>
<reference evidence="2 3" key="1">
    <citation type="submission" date="2021-04" db="EMBL/GenBank/DDBJ databases">
        <authorList>
            <consortium name="Wellcome Sanger Institute Data Sharing"/>
        </authorList>
    </citation>
    <scope>NUCLEOTIDE SEQUENCE [LARGE SCALE GENOMIC DNA]</scope>
</reference>
<feature type="compositionally biased region" description="Polar residues" evidence="1">
    <location>
        <begin position="875"/>
        <end position="892"/>
    </location>
</feature>
<feature type="compositionally biased region" description="Basic and acidic residues" evidence="1">
    <location>
        <begin position="1195"/>
        <end position="1209"/>
    </location>
</feature>
<feature type="compositionally biased region" description="Polar residues" evidence="1">
    <location>
        <begin position="600"/>
        <end position="611"/>
    </location>
</feature>
<feature type="region of interest" description="Disordered" evidence="1">
    <location>
        <begin position="830"/>
        <end position="921"/>
    </location>
</feature>
<feature type="compositionally biased region" description="Polar residues" evidence="1">
    <location>
        <begin position="75"/>
        <end position="93"/>
    </location>
</feature>
<evidence type="ECO:0000313" key="2">
    <source>
        <dbReference type="Ensembl" id="ENSATEP00000072087.1"/>
    </source>
</evidence>
<dbReference type="Pfam" id="PF15273">
    <property type="entry name" value="NHS"/>
    <property type="match status" value="1"/>
</dbReference>
<feature type="compositionally biased region" description="Low complexity" evidence="1">
    <location>
        <begin position="1501"/>
        <end position="1518"/>
    </location>
</feature>
<dbReference type="PANTHER" id="PTHR23039">
    <property type="entry name" value="NANCE-HORAN SYNDROME PROTEIN"/>
    <property type="match status" value="1"/>
</dbReference>
<protein>
    <recommendedName>
        <fullName evidence="4">NHS-like 1b</fullName>
    </recommendedName>
</protein>
<feature type="compositionally biased region" description="Basic residues" evidence="1">
    <location>
        <begin position="189"/>
        <end position="199"/>
    </location>
</feature>
<feature type="compositionally biased region" description="Polar residues" evidence="1">
    <location>
        <begin position="1550"/>
        <end position="1574"/>
    </location>
</feature>
<feature type="compositionally biased region" description="Polar residues" evidence="1">
    <location>
        <begin position="228"/>
        <end position="238"/>
    </location>
</feature>
<feature type="compositionally biased region" description="Basic and acidic residues" evidence="1">
    <location>
        <begin position="1837"/>
        <end position="1850"/>
    </location>
</feature>
<dbReference type="GeneTree" id="ENSGT00940000175756"/>
<feature type="compositionally biased region" description="Basic and acidic residues" evidence="1">
    <location>
        <begin position="737"/>
        <end position="754"/>
    </location>
</feature>
<feature type="compositionally biased region" description="Low complexity" evidence="1">
    <location>
        <begin position="210"/>
        <end position="221"/>
    </location>
</feature>
<reference evidence="2" key="3">
    <citation type="submission" date="2025-09" db="UniProtKB">
        <authorList>
            <consortium name="Ensembl"/>
        </authorList>
    </citation>
    <scope>IDENTIFICATION</scope>
</reference>
<feature type="compositionally biased region" description="Polar residues" evidence="1">
    <location>
        <begin position="1251"/>
        <end position="1262"/>
    </location>
</feature>
<feature type="region of interest" description="Disordered" evidence="1">
    <location>
        <begin position="532"/>
        <end position="615"/>
    </location>
</feature>
<feature type="region of interest" description="Disordered" evidence="1">
    <location>
        <begin position="355"/>
        <end position="410"/>
    </location>
</feature>
<evidence type="ECO:0008006" key="4">
    <source>
        <dbReference type="Google" id="ProtNLM"/>
    </source>
</evidence>
<feature type="compositionally biased region" description="Polar residues" evidence="1">
    <location>
        <begin position="573"/>
        <end position="584"/>
    </location>
</feature>
<feature type="compositionally biased region" description="Pro residues" evidence="1">
    <location>
        <begin position="781"/>
        <end position="791"/>
    </location>
</feature>
<feature type="region of interest" description="Disordered" evidence="1">
    <location>
        <begin position="775"/>
        <end position="798"/>
    </location>
</feature>
<feature type="region of interest" description="Disordered" evidence="1">
    <location>
        <begin position="1812"/>
        <end position="1850"/>
    </location>
</feature>
<feature type="compositionally biased region" description="Basic and acidic residues" evidence="1">
    <location>
        <begin position="1604"/>
        <end position="1613"/>
    </location>
</feature>
<keyword evidence="3" id="KW-1185">Reference proteome</keyword>
<reference evidence="2" key="2">
    <citation type="submission" date="2025-08" db="UniProtKB">
        <authorList>
            <consortium name="Ensembl"/>
        </authorList>
    </citation>
    <scope>IDENTIFICATION</scope>
</reference>
<feature type="region of interest" description="Disordered" evidence="1">
    <location>
        <begin position="1395"/>
        <end position="1617"/>
    </location>
</feature>
<evidence type="ECO:0000256" key="1">
    <source>
        <dbReference type="SAM" id="MobiDB-lite"/>
    </source>
</evidence>
<dbReference type="Proteomes" id="UP000265040">
    <property type="component" value="Chromosome 2"/>
</dbReference>
<feature type="compositionally biased region" description="Basic and acidic residues" evidence="1">
    <location>
        <begin position="1422"/>
        <end position="1432"/>
    </location>
</feature>
<proteinExistence type="predicted"/>
<feature type="compositionally biased region" description="Polar residues" evidence="1">
    <location>
        <begin position="1491"/>
        <end position="1500"/>
    </location>
</feature>
<feature type="region of interest" description="Disordered" evidence="1">
    <location>
        <begin position="1195"/>
        <end position="1274"/>
    </location>
</feature>
<feature type="compositionally biased region" description="Polar residues" evidence="1">
    <location>
        <begin position="666"/>
        <end position="684"/>
    </location>
</feature>
<feature type="compositionally biased region" description="Basic residues" evidence="1">
    <location>
        <begin position="1470"/>
        <end position="1486"/>
    </location>
</feature>
<dbReference type="Ensembl" id="ENSATET00000076400.1">
    <property type="protein sequence ID" value="ENSATEP00000072087.1"/>
    <property type="gene ID" value="ENSATEG00000032473.1"/>
</dbReference>